<proteinExistence type="predicted"/>
<name>A0ABU9ZNE8_9HYPH</name>
<dbReference type="Proteomes" id="UP001407347">
    <property type="component" value="Unassembled WGS sequence"/>
</dbReference>
<evidence type="ECO:0000313" key="3">
    <source>
        <dbReference type="Proteomes" id="UP001407347"/>
    </source>
</evidence>
<dbReference type="RefSeq" id="WP_346012765.1">
    <property type="nucleotide sequence ID" value="NZ_JAQYXP010000001.1"/>
</dbReference>
<protein>
    <submittedName>
        <fullName evidence="2">ImmA/IrrE family metallo-endopeptidase</fullName>
    </submittedName>
</protein>
<keyword evidence="3" id="KW-1185">Reference proteome</keyword>
<comment type="caution">
    <text evidence="2">The sequence shown here is derived from an EMBL/GenBank/DDBJ whole genome shotgun (WGS) entry which is preliminary data.</text>
</comment>
<organism evidence="2 3">
    <name type="scientific">Methylobacterium ajmalii</name>
    <dbReference type="NCBI Taxonomy" id="2738439"/>
    <lineage>
        <taxon>Bacteria</taxon>
        <taxon>Pseudomonadati</taxon>
        <taxon>Pseudomonadota</taxon>
        <taxon>Alphaproteobacteria</taxon>
        <taxon>Hyphomicrobiales</taxon>
        <taxon>Methylobacteriaceae</taxon>
        <taxon>Methylobacterium</taxon>
    </lineage>
</organism>
<dbReference type="Gene3D" id="1.10.260.40">
    <property type="entry name" value="lambda repressor-like DNA-binding domains"/>
    <property type="match status" value="1"/>
</dbReference>
<gene>
    <name evidence="2" type="ORF">PUR29_03625</name>
</gene>
<dbReference type="InterPro" id="IPR010359">
    <property type="entry name" value="IrrE_HExxH"/>
</dbReference>
<evidence type="ECO:0000313" key="2">
    <source>
        <dbReference type="EMBL" id="MEN3232706.1"/>
    </source>
</evidence>
<dbReference type="EMBL" id="JAQYXP010000001">
    <property type="protein sequence ID" value="MEN3232706.1"/>
    <property type="molecule type" value="Genomic_DNA"/>
</dbReference>
<sequence length="371" mass="41499">MNQEPDWASPPGDTIARLMEVKEIGADEMAEAMSISASDFSALIQGCYRINLEMAQVLADNLGSSARFWIARDKSYVRDLVRIGEASETLISDWLKSMPIASMRKFGIIKKGIRSNETLLNDLLKFFGCINLQEWGTRYSTGVGAVAFRTSTAFPTDDMATLVWLRLGEQLAELQRVNIYNRSLFQNMLPSLKRLSAFKRPSIFLERLTSACAEVGVHVTTARAPDGCRASGASWIHADGNPIVHLSFRHLSEDHFWFTFFHEAAHIILHEREHIDDDFGVGNSVELEDYEREANAYSHDILLSEPLKAQLLAGGRPTPSAIRRFAREAGVTPGIIVGILENDGVIPYGRLSSMKRRYTWGADLHIPDIKD</sequence>
<dbReference type="InterPro" id="IPR010982">
    <property type="entry name" value="Lambda_DNA-bd_dom_sf"/>
</dbReference>
<evidence type="ECO:0000259" key="1">
    <source>
        <dbReference type="Pfam" id="PF06114"/>
    </source>
</evidence>
<dbReference type="Pfam" id="PF06114">
    <property type="entry name" value="Peptidase_M78"/>
    <property type="match status" value="1"/>
</dbReference>
<accession>A0ABU9ZNE8</accession>
<feature type="domain" description="IrrE N-terminal-like" evidence="1">
    <location>
        <begin position="214"/>
        <end position="333"/>
    </location>
</feature>
<reference evidence="2 3" key="1">
    <citation type="journal article" date="2023" name="PLoS ONE">
        <title>Complete genome assembly of Hawai'i environmental nontuberculous mycobacteria reveals unexpected co-isolation with methylobacteria.</title>
        <authorList>
            <person name="Hendrix J."/>
            <person name="Epperson L.E."/>
            <person name="Tong E.I."/>
            <person name="Chan Y.L."/>
            <person name="Hasan N.A."/>
            <person name="Dawrs S.N."/>
            <person name="Norton G.J."/>
            <person name="Virdi R."/>
            <person name="Crooks J.L."/>
            <person name="Chan E.D."/>
            <person name="Honda J.R."/>
            <person name="Strong M."/>
        </authorList>
    </citation>
    <scope>NUCLEOTIDE SEQUENCE [LARGE SCALE GENOMIC DNA]</scope>
    <source>
        <strain evidence="2 3">NJH_HI04-1</strain>
    </source>
</reference>
<dbReference type="SUPFAM" id="SSF47413">
    <property type="entry name" value="lambda repressor-like DNA-binding domains"/>
    <property type="match status" value="1"/>
</dbReference>